<name>A0A7J5BAW7_9MICO</name>
<comment type="caution">
    <text evidence="1">The sequence shown here is derived from an EMBL/GenBank/DDBJ whole genome shotgun (WGS) entry which is preliminary data.</text>
</comment>
<dbReference type="AlphaFoldDB" id="A0A7J5BAW7"/>
<dbReference type="EMBL" id="WBKB01000004">
    <property type="protein sequence ID" value="KAB1643183.1"/>
    <property type="molecule type" value="Genomic_DNA"/>
</dbReference>
<dbReference type="Proteomes" id="UP000433493">
    <property type="component" value="Unassembled WGS sequence"/>
</dbReference>
<accession>A0A7J5BAW7</accession>
<gene>
    <name evidence="1" type="ORF">F8O05_08095</name>
</gene>
<proteinExistence type="predicted"/>
<sequence>MDDRIRQTGQFLKDAVQESARQTLSNHGDEQHQKGFRSAAGISLRLIDQKIDAFKEQMKGPGLSKTEQAIYAHLDELKSDIEANFERYWRGSGVNWRPPKPIAKGVLRKPEEL</sequence>
<reference evidence="1 2" key="1">
    <citation type="submission" date="2019-09" db="EMBL/GenBank/DDBJ databases">
        <title>Phylogeny of genus Pseudoclavibacter and closely related genus.</title>
        <authorList>
            <person name="Li Y."/>
        </authorList>
    </citation>
    <scope>NUCLEOTIDE SEQUENCE [LARGE SCALE GENOMIC DNA]</scope>
    <source>
        <strain evidence="1 2">KCTC 13959</strain>
    </source>
</reference>
<evidence type="ECO:0000313" key="1">
    <source>
        <dbReference type="EMBL" id="KAB1643183.1"/>
    </source>
</evidence>
<dbReference type="RefSeq" id="WP_158052232.1">
    <property type="nucleotide sequence ID" value="NZ_WBKB01000004.1"/>
</dbReference>
<dbReference type="OrthoDB" id="5123761at2"/>
<evidence type="ECO:0000313" key="2">
    <source>
        <dbReference type="Proteomes" id="UP000433493"/>
    </source>
</evidence>
<organism evidence="1 2">
    <name type="scientific">Gulosibacter chungangensis</name>
    <dbReference type="NCBI Taxonomy" id="979746"/>
    <lineage>
        <taxon>Bacteria</taxon>
        <taxon>Bacillati</taxon>
        <taxon>Actinomycetota</taxon>
        <taxon>Actinomycetes</taxon>
        <taxon>Micrococcales</taxon>
        <taxon>Microbacteriaceae</taxon>
        <taxon>Gulosibacter</taxon>
    </lineage>
</organism>
<protein>
    <submittedName>
        <fullName evidence="1">Uncharacterized protein</fullName>
    </submittedName>
</protein>
<keyword evidence="2" id="KW-1185">Reference proteome</keyword>